<name>A0ABV0Y6Z6_9TELE</name>
<feature type="compositionally biased region" description="Basic and acidic residues" evidence="1">
    <location>
        <begin position="60"/>
        <end position="78"/>
    </location>
</feature>
<sequence>MNTLMLEHGVHYGQSVTGTMFNNEKPLGCRSGRPFQPDSPLQLSLLFPTWALKSPSRMTESPKGELSSTRERRQEGRGTPHHCSACRLKQQSDTSTRHKGAGMQPSHPLR</sequence>
<proteinExistence type="predicted"/>
<dbReference type="EMBL" id="JAHRIP010023669">
    <property type="protein sequence ID" value="MEQ2289559.1"/>
    <property type="molecule type" value="Genomic_DNA"/>
</dbReference>
<keyword evidence="3" id="KW-1185">Reference proteome</keyword>
<evidence type="ECO:0000313" key="2">
    <source>
        <dbReference type="EMBL" id="MEQ2289559.1"/>
    </source>
</evidence>
<comment type="caution">
    <text evidence="2">The sequence shown here is derived from an EMBL/GenBank/DDBJ whole genome shotgun (WGS) entry which is preliminary data.</text>
</comment>
<accession>A0ABV0Y6Z6</accession>
<gene>
    <name evidence="2" type="ORF">AMECASPLE_034397</name>
</gene>
<evidence type="ECO:0000256" key="1">
    <source>
        <dbReference type="SAM" id="MobiDB-lite"/>
    </source>
</evidence>
<dbReference type="Proteomes" id="UP001469553">
    <property type="component" value="Unassembled WGS sequence"/>
</dbReference>
<feature type="region of interest" description="Disordered" evidence="1">
    <location>
        <begin position="54"/>
        <end position="110"/>
    </location>
</feature>
<reference evidence="2 3" key="1">
    <citation type="submission" date="2021-06" db="EMBL/GenBank/DDBJ databases">
        <authorList>
            <person name="Palmer J.M."/>
        </authorList>
    </citation>
    <scope>NUCLEOTIDE SEQUENCE [LARGE SCALE GENOMIC DNA]</scope>
    <source>
        <strain evidence="2 3">AS_MEX2019</strain>
        <tissue evidence="2">Muscle</tissue>
    </source>
</reference>
<organism evidence="2 3">
    <name type="scientific">Ameca splendens</name>
    <dbReference type="NCBI Taxonomy" id="208324"/>
    <lineage>
        <taxon>Eukaryota</taxon>
        <taxon>Metazoa</taxon>
        <taxon>Chordata</taxon>
        <taxon>Craniata</taxon>
        <taxon>Vertebrata</taxon>
        <taxon>Euteleostomi</taxon>
        <taxon>Actinopterygii</taxon>
        <taxon>Neopterygii</taxon>
        <taxon>Teleostei</taxon>
        <taxon>Neoteleostei</taxon>
        <taxon>Acanthomorphata</taxon>
        <taxon>Ovalentaria</taxon>
        <taxon>Atherinomorphae</taxon>
        <taxon>Cyprinodontiformes</taxon>
        <taxon>Goodeidae</taxon>
        <taxon>Ameca</taxon>
    </lineage>
</organism>
<evidence type="ECO:0000313" key="3">
    <source>
        <dbReference type="Proteomes" id="UP001469553"/>
    </source>
</evidence>
<protein>
    <submittedName>
        <fullName evidence="2">Uncharacterized protein</fullName>
    </submittedName>
</protein>